<evidence type="ECO:0000313" key="4">
    <source>
        <dbReference type="Proteomes" id="UP000027583"/>
    </source>
</evidence>
<feature type="signal peptide" evidence="2">
    <location>
        <begin position="1"/>
        <end position="27"/>
    </location>
</feature>
<reference evidence="3 4" key="1">
    <citation type="journal article" date="2014" name="Genome Biol. Evol.">
        <title>Acetic acid bacteria genomes reveal functional traits for adaptation to life in insect guts.</title>
        <authorList>
            <person name="Chouaia B."/>
            <person name="Gaiarsa S."/>
            <person name="Crotti E."/>
            <person name="Comandatore F."/>
            <person name="Degli Esposti M."/>
            <person name="Ricci I."/>
            <person name="Alma A."/>
            <person name="Favia G."/>
            <person name="Bandi C."/>
            <person name="Daffonchio D."/>
        </authorList>
    </citation>
    <scope>NUCLEOTIDE SEQUENCE [LARGE SCALE GENOMIC DNA]</scope>
    <source>
        <strain evidence="3 4">SF2.1</strain>
    </source>
</reference>
<dbReference type="Proteomes" id="UP000027583">
    <property type="component" value="Unassembled WGS sequence"/>
</dbReference>
<sequence length="113" mass="12545">MKQSAPLRLFLCALGAGTVLMPALATAQDDDDDKKKPDMHQLARSSALPKAEADFSMFKYRPPGDKVIEQADAHRMLFKRPDGTPDGYAQRRGNAIIYYDRAGKVSHVQPIDE</sequence>
<evidence type="ECO:0000313" key="3">
    <source>
        <dbReference type="EMBL" id="CDG39563.1"/>
    </source>
</evidence>
<feature type="region of interest" description="Disordered" evidence="1">
    <location>
        <begin position="26"/>
        <end position="48"/>
    </location>
</feature>
<feature type="chain" id="PRO_5001585526" evidence="2">
    <location>
        <begin position="28"/>
        <end position="113"/>
    </location>
</feature>
<keyword evidence="2" id="KW-0732">Signal</keyword>
<comment type="caution">
    <text evidence="3">The sequence shown here is derived from an EMBL/GenBank/DDBJ whole genome shotgun (WGS) entry which is preliminary data.</text>
</comment>
<organism evidence="3 4">
    <name type="scientific">Asaia bogorensis</name>
    <dbReference type="NCBI Taxonomy" id="91915"/>
    <lineage>
        <taxon>Bacteria</taxon>
        <taxon>Pseudomonadati</taxon>
        <taxon>Pseudomonadota</taxon>
        <taxon>Alphaproteobacteria</taxon>
        <taxon>Acetobacterales</taxon>
        <taxon>Acetobacteraceae</taxon>
        <taxon>Asaia</taxon>
    </lineage>
</organism>
<evidence type="ECO:0000256" key="2">
    <source>
        <dbReference type="SAM" id="SignalP"/>
    </source>
</evidence>
<gene>
    <name evidence="3" type="ORF">ASAP_1518</name>
</gene>
<protein>
    <submittedName>
        <fullName evidence="3">Uncharacterized protein</fullName>
    </submittedName>
</protein>
<reference evidence="3 4" key="2">
    <citation type="journal article" date="2014" name="PLoS ONE">
        <title>Evolution of mitochondria reconstructed from the energy metabolism of living bacteria.</title>
        <authorList>
            <person name="Degli Esposti M."/>
            <person name="Chouaia B."/>
            <person name="Comandatore F."/>
            <person name="Crotti E."/>
            <person name="Sassera D."/>
            <person name="Lievens P.M."/>
            <person name="Daffonchio D."/>
            <person name="Bandi C."/>
        </authorList>
    </citation>
    <scope>NUCLEOTIDE SEQUENCE [LARGE SCALE GENOMIC DNA]</scope>
    <source>
        <strain evidence="3 4">SF2.1</strain>
    </source>
</reference>
<accession>A0A060QFU8</accession>
<evidence type="ECO:0000256" key="1">
    <source>
        <dbReference type="SAM" id="MobiDB-lite"/>
    </source>
</evidence>
<dbReference type="EMBL" id="CBLX010000009">
    <property type="protein sequence ID" value="CDG39563.1"/>
    <property type="molecule type" value="Genomic_DNA"/>
</dbReference>
<name>A0A060QFU8_9PROT</name>
<proteinExistence type="predicted"/>
<dbReference type="AlphaFoldDB" id="A0A060QFU8"/>